<sequence>MTMIEKNVQYYAEKGKQLVERVEKKRENMRKKKFDTIAVHGLYSLEDALENNGSIIEPIYMSSAQQYENSNHLEAAQEQQIPSWIYTRITNPTLTYVEEIIAMLEGYKLSEKTSAVLTSSGMAAVFMATNPFLANCEGANIVVDARCYGGTFTIFNERYKGERGLEIRWVKDSLDLNEWEEKMDENTRFVYAETPANPSLNLTDVKALSEIAHKKGIAVIVDSTLATPALFRPLEHGADIVVHSVSKAMAASGSVIAGAIISKNDIVSNFLSEEIKKDFVTYVKFNPMRDHGTALSPISAFFVLNDLRSLRSRVDLMSDNAMKVAEFLNSLDQVECVSYPGLESHPGHSVAKSLMKLADNEDENGEEINRYGYLLSFNVKGGHQAARDLLDQFKIIWTATDLGRVKSVATIPTISTHRQQGDEGRKLASLPSNLIRLSIGIEDVEDIIEDLNQAFKAIQTKSQVQHQ</sequence>
<keyword evidence="4" id="KW-0808">Transferase</keyword>
<dbReference type="GO" id="GO:0008483">
    <property type="term" value="F:transaminase activity"/>
    <property type="evidence" value="ECO:0007669"/>
    <property type="project" value="UniProtKB-KW"/>
</dbReference>
<dbReference type="Proteomes" id="UP001478862">
    <property type="component" value="Unassembled WGS sequence"/>
</dbReference>
<evidence type="ECO:0000313" key="5">
    <source>
        <dbReference type="Proteomes" id="UP001478862"/>
    </source>
</evidence>
<dbReference type="Pfam" id="PF01053">
    <property type="entry name" value="Cys_Met_Meta_PP"/>
    <property type="match status" value="1"/>
</dbReference>
<keyword evidence="4" id="KW-0032">Aminotransferase</keyword>
<dbReference type="Gene3D" id="3.40.640.10">
    <property type="entry name" value="Type I PLP-dependent aspartate aminotransferase-like (Major domain)"/>
    <property type="match status" value="1"/>
</dbReference>
<comment type="caution">
    <text evidence="4">The sequence shown here is derived from an EMBL/GenBank/DDBJ whole genome shotgun (WGS) entry which is preliminary data.</text>
</comment>
<dbReference type="InterPro" id="IPR015421">
    <property type="entry name" value="PyrdxlP-dep_Trfase_major"/>
</dbReference>
<evidence type="ECO:0000313" key="4">
    <source>
        <dbReference type="EMBL" id="MEQ6357110.1"/>
    </source>
</evidence>
<dbReference type="InterPro" id="IPR000277">
    <property type="entry name" value="Cys/Met-Metab_PyrdxlP-dep_enz"/>
</dbReference>
<dbReference type="EMBL" id="JBEGDG010000021">
    <property type="protein sequence ID" value="MEQ6357110.1"/>
    <property type="molecule type" value="Genomic_DNA"/>
</dbReference>
<dbReference type="RefSeq" id="WP_349661489.1">
    <property type="nucleotide sequence ID" value="NZ_JBEGDG010000021.1"/>
</dbReference>
<reference evidence="4 5" key="1">
    <citation type="submission" date="2024-06" db="EMBL/GenBank/DDBJ databases">
        <title>Lysinibacillus zambalefons sp. nov., a Novel Firmicute Isolated from the Poon Bato Zambales Hyperalkaline Spring.</title>
        <authorList>
            <person name="Aja J.A."/>
            <person name="Lazaro J.E.H."/>
            <person name="Llorin L.D."/>
            <person name="Lim K.R."/>
            <person name="Teodosio J."/>
            <person name="Dalisay D.S."/>
        </authorList>
    </citation>
    <scope>NUCLEOTIDE SEQUENCE [LARGE SCALE GENOMIC DNA]</scope>
    <source>
        <strain evidence="4 5">M3</strain>
    </source>
</reference>
<dbReference type="Gene3D" id="3.90.1150.10">
    <property type="entry name" value="Aspartate Aminotransferase, domain 1"/>
    <property type="match status" value="1"/>
</dbReference>
<evidence type="ECO:0000256" key="3">
    <source>
        <dbReference type="RuleBase" id="RU362118"/>
    </source>
</evidence>
<keyword evidence="2 3" id="KW-0663">Pyridoxal phosphate</keyword>
<dbReference type="PANTHER" id="PTHR11808:SF80">
    <property type="entry name" value="CYSTATHIONINE GAMMA-LYASE"/>
    <property type="match status" value="1"/>
</dbReference>
<keyword evidence="5" id="KW-1185">Reference proteome</keyword>
<evidence type="ECO:0000256" key="1">
    <source>
        <dbReference type="ARBA" id="ARBA00001933"/>
    </source>
</evidence>
<organism evidence="4 5">
    <name type="scientific">Lysinibacillus zambalensis</name>
    <dbReference type="NCBI Taxonomy" id="3160866"/>
    <lineage>
        <taxon>Bacteria</taxon>
        <taxon>Bacillati</taxon>
        <taxon>Bacillota</taxon>
        <taxon>Bacilli</taxon>
        <taxon>Bacillales</taxon>
        <taxon>Bacillaceae</taxon>
        <taxon>Lysinibacillus</taxon>
    </lineage>
</organism>
<protein>
    <submittedName>
        <fullName evidence="4">Aminotransferase class I/II-fold pyridoxal phosphate-dependent enzyme</fullName>
    </submittedName>
</protein>
<evidence type="ECO:0000256" key="2">
    <source>
        <dbReference type="ARBA" id="ARBA00022898"/>
    </source>
</evidence>
<comment type="cofactor">
    <cofactor evidence="1 3">
        <name>pyridoxal 5'-phosphate</name>
        <dbReference type="ChEBI" id="CHEBI:597326"/>
    </cofactor>
</comment>
<dbReference type="PANTHER" id="PTHR11808">
    <property type="entry name" value="TRANS-SULFURATION ENZYME FAMILY MEMBER"/>
    <property type="match status" value="1"/>
</dbReference>
<dbReference type="InterPro" id="IPR015424">
    <property type="entry name" value="PyrdxlP-dep_Trfase"/>
</dbReference>
<gene>
    <name evidence="4" type="ORF">ABNX05_20990</name>
</gene>
<comment type="similarity">
    <text evidence="3">Belongs to the trans-sulfuration enzymes family.</text>
</comment>
<name>A0ABV1MX80_9BACI</name>
<proteinExistence type="inferred from homology"/>
<accession>A0ABV1MX80</accession>
<dbReference type="PIRSF" id="PIRSF001434">
    <property type="entry name" value="CGS"/>
    <property type="match status" value="1"/>
</dbReference>
<dbReference type="SUPFAM" id="SSF53383">
    <property type="entry name" value="PLP-dependent transferases"/>
    <property type="match status" value="1"/>
</dbReference>
<dbReference type="InterPro" id="IPR015422">
    <property type="entry name" value="PyrdxlP-dep_Trfase_small"/>
</dbReference>